<dbReference type="EC" id="5.2.1.8" evidence="4"/>
<protein>
    <submittedName>
        <fullName evidence="4">Peptidylprolyl isomerase</fullName>
        <ecNumber evidence="4">5.2.1.8</ecNumber>
    </submittedName>
</protein>
<evidence type="ECO:0000313" key="4">
    <source>
        <dbReference type="EMBL" id="MEQ3353814.1"/>
    </source>
</evidence>
<dbReference type="RefSeq" id="WP_349054087.1">
    <property type="nucleotide sequence ID" value="NZ_JBBNPS010000014.1"/>
</dbReference>
<feature type="compositionally biased region" description="Basic and acidic residues" evidence="2">
    <location>
        <begin position="342"/>
        <end position="351"/>
    </location>
</feature>
<reference evidence="4 5" key="1">
    <citation type="submission" date="2024-04" db="EMBL/GenBank/DDBJ databases">
        <title>Human intestinal bacterial collection.</title>
        <authorList>
            <person name="Pauvert C."/>
            <person name="Hitch T.C.A."/>
            <person name="Clavel T."/>
        </authorList>
    </citation>
    <scope>NUCLEOTIDE SEQUENCE [LARGE SCALE GENOMIC DNA]</scope>
    <source>
        <strain evidence="4 5">CLA-SR-H026</strain>
    </source>
</reference>
<feature type="region of interest" description="Disordered" evidence="2">
    <location>
        <begin position="300"/>
        <end position="351"/>
    </location>
</feature>
<dbReference type="Proteomes" id="UP001481872">
    <property type="component" value="Unassembled WGS sequence"/>
</dbReference>
<dbReference type="Pfam" id="PF13616">
    <property type="entry name" value="Rotamase_3"/>
    <property type="match status" value="1"/>
</dbReference>
<dbReference type="PROSITE" id="PS50198">
    <property type="entry name" value="PPIC_PPIASE_2"/>
    <property type="match status" value="1"/>
</dbReference>
<dbReference type="Gene3D" id="3.10.50.40">
    <property type="match status" value="1"/>
</dbReference>
<sequence>MTIKNTMKKIGVVCLAATVLLTGCGKKDVAATVNGKPITIEDYEREYKMQAQQAMAQYGEDFLMQKSPDGKQTMGEIMRQNTLDNLVRFEIYKQDAEEKGIKITDKDVDVEYKKMVDMYGGEEKLQDALKENNLTADQMREYMKTNLLMQQYQEKMLKELEPTEEELKKYYDGHKDEFKTAEASHILVKTKEEADAIKKELDGGADFAKLAKEKSLDTGSAQNGGSLGQFSPGQMVKEFDEKVFSMKPGEISDPVKTQFGFHIIKLEKISNDFKGAKDAVKEAVIQEKFKEYNDKLEKKAKVKRTVNTAKDIPVEPAKKDEAPADKAQGENAKAQNEQAKGNAKDAKEEKK</sequence>
<dbReference type="InterPro" id="IPR046357">
    <property type="entry name" value="PPIase_dom_sf"/>
</dbReference>
<dbReference type="InterPro" id="IPR023058">
    <property type="entry name" value="PPIase_PpiC_CS"/>
</dbReference>
<dbReference type="EMBL" id="JBBNPS010000014">
    <property type="protein sequence ID" value="MEQ3353814.1"/>
    <property type="molecule type" value="Genomic_DNA"/>
</dbReference>
<dbReference type="PANTHER" id="PTHR47245">
    <property type="entry name" value="PEPTIDYLPROLYL ISOMERASE"/>
    <property type="match status" value="1"/>
</dbReference>
<evidence type="ECO:0000256" key="2">
    <source>
        <dbReference type="SAM" id="MobiDB-lite"/>
    </source>
</evidence>
<evidence type="ECO:0000313" key="5">
    <source>
        <dbReference type="Proteomes" id="UP001481872"/>
    </source>
</evidence>
<dbReference type="PROSITE" id="PS01096">
    <property type="entry name" value="PPIC_PPIASE_1"/>
    <property type="match status" value="1"/>
</dbReference>
<dbReference type="GO" id="GO:0003755">
    <property type="term" value="F:peptidyl-prolyl cis-trans isomerase activity"/>
    <property type="evidence" value="ECO:0007669"/>
    <property type="project" value="UniProtKB-EC"/>
</dbReference>
<dbReference type="Gene3D" id="1.10.4030.10">
    <property type="entry name" value="Porin chaperone SurA, peptide-binding domain"/>
    <property type="match status" value="1"/>
</dbReference>
<evidence type="ECO:0000256" key="1">
    <source>
        <dbReference type="PROSITE-ProRule" id="PRU00278"/>
    </source>
</evidence>
<keyword evidence="1" id="KW-0697">Rotamase</keyword>
<dbReference type="Pfam" id="PF13624">
    <property type="entry name" value="SurA_N_3"/>
    <property type="match status" value="1"/>
</dbReference>
<name>A0ABV1J6L2_9FIRM</name>
<dbReference type="InterPro" id="IPR027304">
    <property type="entry name" value="Trigger_fact/SurA_dom_sf"/>
</dbReference>
<keyword evidence="1 4" id="KW-0413">Isomerase</keyword>
<accession>A0ABV1J6L2</accession>
<organism evidence="4 5">
    <name type="scientific">Aedoeadaptatus acetigenes</name>
    <dbReference type="NCBI Taxonomy" id="2981723"/>
    <lineage>
        <taxon>Bacteria</taxon>
        <taxon>Bacillati</taxon>
        <taxon>Bacillota</taxon>
        <taxon>Tissierellia</taxon>
        <taxon>Tissierellales</taxon>
        <taxon>Peptoniphilaceae</taxon>
        <taxon>Aedoeadaptatus</taxon>
    </lineage>
</organism>
<dbReference type="PROSITE" id="PS51257">
    <property type="entry name" value="PROKAR_LIPOPROTEIN"/>
    <property type="match status" value="1"/>
</dbReference>
<gene>
    <name evidence="4" type="ORF">AAA081_05800</name>
</gene>
<feature type="compositionally biased region" description="Basic and acidic residues" evidence="2">
    <location>
        <begin position="312"/>
        <end position="328"/>
    </location>
</feature>
<dbReference type="SUPFAM" id="SSF109998">
    <property type="entry name" value="Triger factor/SurA peptide-binding domain-like"/>
    <property type="match status" value="1"/>
</dbReference>
<keyword evidence="5" id="KW-1185">Reference proteome</keyword>
<comment type="caution">
    <text evidence="4">The sequence shown here is derived from an EMBL/GenBank/DDBJ whole genome shotgun (WGS) entry which is preliminary data.</text>
</comment>
<feature type="domain" description="PpiC" evidence="3">
    <location>
        <begin position="178"/>
        <end position="268"/>
    </location>
</feature>
<dbReference type="InterPro" id="IPR050245">
    <property type="entry name" value="PrsA_foldase"/>
</dbReference>
<dbReference type="SUPFAM" id="SSF54534">
    <property type="entry name" value="FKBP-like"/>
    <property type="match status" value="1"/>
</dbReference>
<dbReference type="InterPro" id="IPR000297">
    <property type="entry name" value="PPIase_PpiC"/>
</dbReference>
<dbReference type="PANTHER" id="PTHR47245:SF2">
    <property type="entry name" value="PEPTIDYL-PROLYL CIS-TRANS ISOMERASE HP_0175-RELATED"/>
    <property type="match status" value="1"/>
</dbReference>
<proteinExistence type="predicted"/>
<evidence type="ECO:0000259" key="3">
    <source>
        <dbReference type="PROSITE" id="PS50198"/>
    </source>
</evidence>